<dbReference type="InterPro" id="IPR019888">
    <property type="entry name" value="Tscrpt_reg_AsnC-like"/>
</dbReference>
<dbReference type="SUPFAM" id="SSF46785">
    <property type="entry name" value="Winged helix' DNA-binding domain"/>
    <property type="match status" value="1"/>
</dbReference>
<dbReference type="EMBL" id="FNTI01000001">
    <property type="protein sequence ID" value="SEE39432.1"/>
    <property type="molecule type" value="Genomic_DNA"/>
</dbReference>
<dbReference type="Gene3D" id="3.30.70.920">
    <property type="match status" value="1"/>
</dbReference>
<dbReference type="PANTHER" id="PTHR30154">
    <property type="entry name" value="LEUCINE-RESPONSIVE REGULATORY PROTEIN"/>
    <property type="match status" value="1"/>
</dbReference>
<evidence type="ECO:0000256" key="3">
    <source>
        <dbReference type="ARBA" id="ARBA00023163"/>
    </source>
</evidence>
<sequence>MTELQQLDEIDLRILSELQNDGRIRNNELAVRVGLSPPSCRRRVRALRERGVVKTIRASLDERLLGYEVTSFVTIQLQSQAQATVQAFESSIAAIPLVQQCWRLSGEADFLLKCVALSVEGMHQQLLQFAAMPSVRNIRSLPVLGVAKDEPLPMPDYPPASIAVE</sequence>
<dbReference type="Pfam" id="PF13412">
    <property type="entry name" value="HTH_24"/>
    <property type="match status" value="1"/>
</dbReference>
<evidence type="ECO:0000256" key="2">
    <source>
        <dbReference type="ARBA" id="ARBA00023125"/>
    </source>
</evidence>
<keyword evidence="3" id="KW-0804">Transcription</keyword>
<feature type="domain" description="HTH asnC-type" evidence="4">
    <location>
        <begin position="7"/>
        <end position="68"/>
    </location>
</feature>
<evidence type="ECO:0000313" key="5">
    <source>
        <dbReference type="EMBL" id="SEE39432.1"/>
    </source>
</evidence>
<evidence type="ECO:0000259" key="4">
    <source>
        <dbReference type="PROSITE" id="PS50956"/>
    </source>
</evidence>
<dbReference type="InterPro" id="IPR019887">
    <property type="entry name" value="Tscrpt_reg_AsnC/Lrp_C"/>
</dbReference>
<evidence type="ECO:0000313" key="6">
    <source>
        <dbReference type="Proteomes" id="UP000183208"/>
    </source>
</evidence>
<dbReference type="Pfam" id="PF01037">
    <property type="entry name" value="AsnC_trans_reg"/>
    <property type="match status" value="1"/>
</dbReference>
<dbReference type="InterPro" id="IPR000485">
    <property type="entry name" value="AsnC-type_HTH_dom"/>
</dbReference>
<dbReference type="GO" id="GO:0005829">
    <property type="term" value="C:cytosol"/>
    <property type="evidence" value="ECO:0007669"/>
    <property type="project" value="TreeGrafter"/>
</dbReference>
<dbReference type="OrthoDB" id="9811243at2"/>
<dbReference type="PRINTS" id="PR00033">
    <property type="entry name" value="HTHASNC"/>
</dbReference>
<dbReference type="Proteomes" id="UP000183208">
    <property type="component" value="Unassembled WGS sequence"/>
</dbReference>
<dbReference type="Gene3D" id="1.10.10.10">
    <property type="entry name" value="Winged helix-like DNA-binding domain superfamily/Winged helix DNA-binding domain"/>
    <property type="match status" value="1"/>
</dbReference>
<dbReference type="PANTHER" id="PTHR30154:SF34">
    <property type="entry name" value="TRANSCRIPTIONAL REGULATOR AZLB"/>
    <property type="match status" value="1"/>
</dbReference>
<dbReference type="GO" id="GO:0043565">
    <property type="term" value="F:sequence-specific DNA binding"/>
    <property type="evidence" value="ECO:0007669"/>
    <property type="project" value="InterPro"/>
</dbReference>
<dbReference type="SMART" id="SM00344">
    <property type="entry name" value="HTH_ASNC"/>
    <property type="match status" value="1"/>
</dbReference>
<dbReference type="SUPFAM" id="SSF54909">
    <property type="entry name" value="Dimeric alpha+beta barrel"/>
    <property type="match status" value="1"/>
</dbReference>
<name>A0A1H5IGT8_9BRAD</name>
<keyword evidence="2" id="KW-0238">DNA-binding</keyword>
<dbReference type="InterPro" id="IPR036390">
    <property type="entry name" value="WH_DNA-bd_sf"/>
</dbReference>
<organism evidence="5 6">
    <name type="scientific">Bradyrhizobium lablabi</name>
    <dbReference type="NCBI Taxonomy" id="722472"/>
    <lineage>
        <taxon>Bacteria</taxon>
        <taxon>Pseudomonadati</taxon>
        <taxon>Pseudomonadota</taxon>
        <taxon>Alphaproteobacteria</taxon>
        <taxon>Hyphomicrobiales</taxon>
        <taxon>Nitrobacteraceae</taxon>
        <taxon>Bradyrhizobium</taxon>
    </lineage>
</organism>
<dbReference type="RefSeq" id="WP_074829339.1">
    <property type="nucleotide sequence ID" value="NZ_FNTI01000001.1"/>
</dbReference>
<proteinExistence type="predicted"/>
<dbReference type="InterPro" id="IPR036388">
    <property type="entry name" value="WH-like_DNA-bd_sf"/>
</dbReference>
<dbReference type="GO" id="GO:0043200">
    <property type="term" value="P:response to amino acid"/>
    <property type="evidence" value="ECO:0007669"/>
    <property type="project" value="TreeGrafter"/>
</dbReference>
<accession>A0A1H5IGT8</accession>
<evidence type="ECO:0000256" key="1">
    <source>
        <dbReference type="ARBA" id="ARBA00023015"/>
    </source>
</evidence>
<dbReference type="AlphaFoldDB" id="A0A1H5IGT8"/>
<dbReference type="InterPro" id="IPR011008">
    <property type="entry name" value="Dimeric_a/b-barrel"/>
</dbReference>
<protein>
    <submittedName>
        <fullName evidence="5">Transcriptional regulator, AsnC family</fullName>
    </submittedName>
</protein>
<keyword evidence="1" id="KW-0805">Transcription regulation</keyword>
<reference evidence="5 6" key="1">
    <citation type="submission" date="2016-10" db="EMBL/GenBank/DDBJ databases">
        <authorList>
            <person name="de Groot N.N."/>
        </authorList>
    </citation>
    <scope>NUCLEOTIDE SEQUENCE [LARGE SCALE GENOMIC DNA]</scope>
    <source>
        <strain evidence="5 6">GAS522</strain>
    </source>
</reference>
<gene>
    <name evidence="5" type="ORF">SAMN05444171_7300</name>
</gene>
<dbReference type="PROSITE" id="PS50956">
    <property type="entry name" value="HTH_ASNC_2"/>
    <property type="match status" value="1"/>
</dbReference>